<dbReference type="NCBIfam" id="TIGR03592">
    <property type="entry name" value="yidC_oxa1_cterm"/>
    <property type="match status" value="1"/>
</dbReference>
<dbReference type="AlphaFoldDB" id="F4A107"/>
<dbReference type="KEGG" id="mas:Mahau_2964"/>
<evidence type="ECO:0000256" key="1">
    <source>
        <dbReference type="ARBA" id="ARBA00004651"/>
    </source>
</evidence>
<dbReference type="OrthoDB" id="9780552at2"/>
<evidence type="ECO:0000256" key="2">
    <source>
        <dbReference type="ARBA" id="ARBA00022448"/>
    </source>
</evidence>
<comment type="similarity">
    <text evidence="9">Belongs to the OXA1/ALB3/YidC family.</text>
</comment>
<keyword evidence="8" id="KW-0143">Chaperone</keyword>
<dbReference type="InterPro" id="IPR028055">
    <property type="entry name" value="YidC/Oxa/ALB_C"/>
</dbReference>
<keyword evidence="7 10" id="KW-0472">Membrane</keyword>
<sequence length="238" mass="26826">MTAALASILEWINGMVGSYAYAIIIFTILIRTVLAPLDIMQRRSTQKMNAIQPKLKELEKKYGKDKQKLQQKQMELYQKEKINPLGGCLPAIVQMVLLFMLFAVIRQLVGTPDNPGALVGQSFLWIKDISLPDAFWVTTKTGEINGYFILPALSGITQYLYMKLSMPPQTSSAQQQNPMGCSQETMNIFFPLFSLYITSTYASAFALYWVVSNIFQVVEFLIIKPKDTSLVQESVKEG</sequence>
<dbReference type="RefSeq" id="WP_013782495.1">
    <property type="nucleotide sequence ID" value="NC_015520.1"/>
</dbReference>
<evidence type="ECO:0000256" key="4">
    <source>
        <dbReference type="ARBA" id="ARBA00022692"/>
    </source>
</evidence>
<dbReference type="eggNOG" id="COG0706">
    <property type="taxonomic scope" value="Bacteria"/>
</dbReference>
<evidence type="ECO:0000256" key="6">
    <source>
        <dbReference type="ARBA" id="ARBA00022989"/>
    </source>
</evidence>
<keyword evidence="4 9" id="KW-0812">Transmembrane</keyword>
<comment type="subcellular location">
    <subcellularLocation>
        <location evidence="1">Cell membrane</location>
        <topology evidence="1">Multi-pass membrane protein</topology>
    </subcellularLocation>
    <subcellularLocation>
        <location evidence="9">Membrane</location>
        <topology evidence="9">Multi-pass membrane protein</topology>
    </subcellularLocation>
</comment>
<dbReference type="GO" id="GO:0032977">
    <property type="term" value="F:membrane insertase activity"/>
    <property type="evidence" value="ECO:0007669"/>
    <property type="project" value="InterPro"/>
</dbReference>
<dbReference type="GO" id="GO:0015031">
    <property type="term" value="P:protein transport"/>
    <property type="evidence" value="ECO:0007669"/>
    <property type="project" value="UniProtKB-KW"/>
</dbReference>
<dbReference type="PANTHER" id="PTHR12428:SF65">
    <property type="entry name" value="CYTOCHROME C OXIDASE ASSEMBLY PROTEIN COX18, MITOCHONDRIAL"/>
    <property type="match status" value="1"/>
</dbReference>
<accession>F4A107</accession>
<feature type="transmembrane region" description="Helical" evidence="10">
    <location>
        <begin position="188"/>
        <end position="211"/>
    </location>
</feature>
<keyword evidence="5" id="KW-0653">Protein transport</keyword>
<keyword evidence="6 10" id="KW-1133">Transmembrane helix</keyword>
<dbReference type="InterPro" id="IPR047196">
    <property type="entry name" value="YidC_ALB_C"/>
</dbReference>
<evidence type="ECO:0000256" key="10">
    <source>
        <dbReference type="SAM" id="Phobius"/>
    </source>
</evidence>
<evidence type="ECO:0000259" key="11">
    <source>
        <dbReference type="Pfam" id="PF02096"/>
    </source>
</evidence>
<dbReference type="GO" id="GO:0051205">
    <property type="term" value="P:protein insertion into membrane"/>
    <property type="evidence" value="ECO:0007669"/>
    <property type="project" value="TreeGrafter"/>
</dbReference>
<evidence type="ECO:0000256" key="3">
    <source>
        <dbReference type="ARBA" id="ARBA00022475"/>
    </source>
</evidence>
<evidence type="ECO:0000256" key="9">
    <source>
        <dbReference type="RuleBase" id="RU003945"/>
    </source>
</evidence>
<dbReference type="Pfam" id="PF02096">
    <property type="entry name" value="60KD_IMP"/>
    <property type="match status" value="1"/>
</dbReference>
<reference evidence="13" key="1">
    <citation type="submission" date="2010-11" db="EMBL/GenBank/DDBJ databases">
        <title>The complete genome of Mahella australiensis DSM 15567.</title>
        <authorList>
            <consortium name="US DOE Joint Genome Institute (JGI-PGF)"/>
            <person name="Lucas S."/>
            <person name="Copeland A."/>
            <person name="Lapidus A."/>
            <person name="Bruce D."/>
            <person name="Goodwin L."/>
            <person name="Pitluck S."/>
            <person name="Kyrpides N."/>
            <person name="Mavromatis K."/>
            <person name="Pagani I."/>
            <person name="Ivanova N."/>
            <person name="Teshima H."/>
            <person name="Brettin T."/>
            <person name="Detter J.C."/>
            <person name="Han C."/>
            <person name="Tapia R."/>
            <person name="Land M."/>
            <person name="Hauser L."/>
            <person name="Markowitz V."/>
            <person name="Cheng J.-F."/>
            <person name="Hugenholtz P."/>
            <person name="Woyke T."/>
            <person name="Wu D."/>
            <person name="Spring S."/>
            <person name="Pukall R."/>
            <person name="Steenblock K."/>
            <person name="Schneider S."/>
            <person name="Klenk H.-P."/>
            <person name="Eisen J.A."/>
        </authorList>
    </citation>
    <scope>NUCLEOTIDE SEQUENCE [LARGE SCALE GENOMIC DNA]</scope>
    <source>
        <strain evidence="13">DSM 15567 / CIP 107919 / 50-1 BON</strain>
    </source>
</reference>
<dbReference type="PANTHER" id="PTHR12428">
    <property type="entry name" value="OXA1"/>
    <property type="match status" value="1"/>
</dbReference>
<feature type="transmembrane region" description="Helical" evidence="10">
    <location>
        <begin position="82"/>
        <end position="105"/>
    </location>
</feature>
<feature type="transmembrane region" description="Helical" evidence="10">
    <location>
        <begin position="19"/>
        <end position="39"/>
    </location>
</feature>
<keyword evidence="2" id="KW-0813">Transport</keyword>
<dbReference type="HOGENOM" id="CLU_036138_4_2_9"/>
<dbReference type="CDD" id="cd20070">
    <property type="entry name" value="5TM_YidC_Alb3"/>
    <property type="match status" value="1"/>
</dbReference>
<dbReference type="GO" id="GO:0005886">
    <property type="term" value="C:plasma membrane"/>
    <property type="evidence" value="ECO:0007669"/>
    <property type="project" value="UniProtKB-SubCell"/>
</dbReference>
<dbReference type="EMBL" id="CP002360">
    <property type="protein sequence ID" value="AEE98084.1"/>
    <property type="molecule type" value="Genomic_DNA"/>
</dbReference>
<keyword evidence="13" id="KW-1185">Reference proteome</keyword>
<dbReference type="Proteomes" id="UP000008457">
    <property type="component" value="Chromosome"/>
</dbReference>
<keyword evidence="3" id="KW-1003">Cell membrane</keyword>
<evidence type="ECO:0000256" key="8">
    <source>
        <dbReference type="ARBA" id="ARBA00023186"/>
    </source>
</evidence>
<gene>
    <name evidence="12" type="ordered locus">Mahau_2964</name>
</gene>
<evidence type="ECO:0000256" key="7">
    <source>
        <dbReference type="ARBA" id="ARBA00023136"/>
    </source>
</evidence>
<evidence type="ECO:0000256" key="5">
    <source>
        <dbReference type="ARBA" id="ARBA00022927"/>
    </source>
</evidence>
<proteinExistence type="inferred from homology"/>
<dbReference type="STRING" id="697281.Mahau_2964"/>
<organism evidence="12 13">
    <name type="scientific">Mahella australiensis (strain DSM 15567 / CIP 107919 / 50-1 BON)</name>
    <dbReference type="NCBI Taxonomy" id="697281"/>
    <lineage>
        <taxon>Bacteria</taxon>
        <taxon>Bacillati</taxon>
        <taxon>Bacillota</taxon>
        <taxon>Clostridia</taxon>
        <taxon>Thermoanaerobacterales</taxon>
        <taxon>Thermoanaerobacterales Family IV. Incertae Sedis</taxon>
        <taxon>Mahella</taxon>
    </lineage>
</organism>
<dbReference type="InterPro" id="IPR001708">
    <property type="entry name" value="YidC/ALB3/OXA1/COX18"/>
</dbReference>
<evidence type="ECO:0000313" key="13">
    <source>
        <dbReference type="Proteomes" id="UP000008457"/>
    </source>
</evidence>
<feature type="domain" description="Membrane insertase YidC/Oxa/ALB C-terminal" evidence="11">
    <location>
        <begin position="19"/>
        <end position="224"/>
    </location>
</feature>
<protein>
    <submittedName>
        <fullName evidence="12">Membrane protein insertase, YidC/Oxa1 family</fullName>
    </submittedName>
</protein>
<evidence type="ECO:0000313" key="12">
    <source>
        <dbReference type="EMBL" id="AEE98084.1"/>
    </source>
</evidence>
<name>F4A107_MAHA5</name>
<reference evidence="12 13" key="2">
    <citation type="journal article" date="2011" name="Stand. Genomic Sci.">
        <title>Complete genome sequence of Mahella australiensis type strain (50-1 BON).</title>
        <authorList>
            <person name="Sikorski J."/>
            <person name="Teshima H."/>
            <person name="Nolan M."/>
            <person name="Lucas S."/>
            <person name="Hammon N."/>
            <person name="Deshpande S."/>
            <person name="Cheng J.F."/>
            <person name="Pitluck S."/>
            <person name="Liolios K."/>
            <person name="Pagani I."/>
            <person name="Ivanova N."/>
            <person name="Huntemann M."/>
            <person name="Mavromatis K."/>
            <person name="Ovchinikova G."/>
            <person name="Pati A."/>
            <person name="Tapia R."/>
            <person name="Han C."/>
            <person name="Goodwin L."/>
            <person name="Chen A."/>
            <person name="Palaniappan K."/>
            <person name="Land M."/>
            <person name="Hauser L."/>
            <person name="Ngatchou-Djao O.D."/>
            <person name="Rohde M."/>
            <person name="Pukall R."/>
            <person name="Spring S."/>
            <person name="Abt B."/>
            <person name="Goker M."/>
            <person name="Detter J.C."/>
            <person name="Woyke T."/>
            <person name="Bristow J."/>
            <person name="Markowitz V."/>
            <person name="Hugenholtz P."/>
            <person name="Eisen J.A."/>
            <person name="Kyrpides N.C."/>
            <person name="Klenk H.P."/>
            <person name="Lapidus A."/>
        </authorList>
    </citation>
    <scope>NUCLEOTIDE SEQUENCE [LARGE SCALE GENOMIC DNA]</scope>
    <source>
        <strain evidence="13">DSM 15567 / CIP 107919 / 50-1 BON</strain>
    </source>
</reference>